<evidence type="ECO:0000259" key="1">
    <source>
        <dbReference type="Pfam" id="PF13966"/>
    </source>
</evidence>
<dbReference type="Proteomes" id="UP001281410">
    <property type="component" value="Unassembled WGS sequence"/>
</dbReference>
<dbReference type="InterPro" id="IPR052929">
    <property type="entry name" value="RNase_H-like_EbsB-rel"/>
</dbReference>
<proteinExistence type="predicted"/>
<reference evidence="2" key="1">
    <citation type="journal article" date="2023" name="Plant J.">
        <title>Genome sequences and population genomics provide insights into the demographic history, inbreeding, and mutation load of two 'living fossil' tree species of Dipteronia.</title>
        <authorList>
            <person name="Feng Y."/>
            <person name="Comes H.P."/>
            <person name="Chen J."/>
            <person name="Zhu S."/>
            <person name="Lu R."/>
            <person name="Zhang X."/>
            <person name="Li P."/>
            <person name="Qiu J."/>
            <person name="Olsen K.M."/>
            <person name="Qiu Y."/>
        </authorList>
    </citation>
    <scope>NUCLEOTIDE SEQUENCE</scope>
    <source>
        <strain evidence="2">NBL</strain>
    </source>
</reference>
<evidence type="ECO:0000313" key="2">
    <source>
        <dbReference type="EMBL" id="KAK3193727.1"/>
    </source>
</evidence>
<gene>
    <name evidence="2" type="ORF">Dsin_025037</name>
</gene>
<dbReference type="AlphaFoldDB" id="A0AAE0DWK6"/>
<accession>A0AAE0DWK6</accession>
<sequence length="616" mass="69526">MGDFNAVLGAHESLSLRSPARSSCEDFRSIIEYCDLIGVRSQDIENNSPRPFRFQSMWLDHPDFMALVRHIWSSSFLGKPHQVVINKLKRLKNALKTWNWEVFRDLNSNITGKSAELQSIQFQMSNLDFSDELFLAEPRVHHELNVLLRRHECFYCDRSMVKWLKDGDRNPHSFMPLSDVETEFSVVEDVIPSLVTDVENAFLISIASTGDIHDAVFAMDTTSAPGLDSFFKGFYQHCWEVVGSDVVLAVQDFFRIEFGFMRDRHIDDCISLASDCVNVMHKKCYGDNFSMKIDIRKAFDTLDCIAEDFLTRLLLRMVDFSQLLPISSMRGFSAPTHLLYVDDVLIFCRGTVQNLKNIMSAFEVYGNISGVPILELLGIPDYMANLLRARVSDFIYEEDRLCRAGFHLASRCSVCGVSNESSDHLFLWCPIAAALWEAGFFSFSAGYSADLWSSFFSHAISVSFSDQVRVLWKTAIHAVVWSVWLARNQWIFESKAMKFRSTLSLVWHAVSDANRLEIGCMRNCVDDLLILRRFDLRGRSARAPVIKSVICSPPAPGWIKINTDGAALSSSGVGCCGGVFRNCRSFVKGCFAVPLGQVFAFGAKLLAASMAINLAW</sequence>
<dbReference type="InterPro" id="IPR026960">
    <property type="entry name" value="RVT-Znf"/>
</dbReference>
<protein>
    <recommendedName>
        <fullName evidence="1">Reverse transcriptase zinc-binding domain-containing protein</fullName>
    </recommendedName>
</protein>
<dbReference type="EMBL" id="JANJYJ010000008">
    <property type="protein sequence ID" value="KAK3193727.1"/>
    <property type="molecule type" value="Genomic_DNA"/>
</dbReference>
<comment type="caution">
    <text evidence="2">The sequence shown here is derived from an EMBL/GenBank/DDBJ whole genome shotgun (WGS) entry which is preliminary data.</text>
</comment>
<dbReference type="Pfam" id="PF13966">
    <property type="entry name" value="zf-RVT"/>
    <property type="match status" value="1"/>
</dbReference>
<dbReference type="PANTHER" id="PTHR47074:SF75">
    <property type="entry name" value="RNASE H TYPE-1 DOMAIN-CONTAINING PROTEIN"/>
    <property type="match status" value="1"/>
</dbReference>
<organism evidence="2 3">
    <name type="scientific">Dipteronia sinensis</name>
    <dbReference type="NCBI Taxonomy" id="43782"/>
    <lineage>
        <taxon>Eukaryota</taxon>
        <taxon>Viridiplantae</taxon>
        <taxon>Streptophyta</taxon>
        <taxon>Embryophyta</taxon>
        <taxon>Tracheophyta</taxon>
        <taxon>Spermatophyta</taxon>
        <taxon>Magnoliopsida</taxon>
        <taxon>eudicotyledons</taxon>
        <taxon>Gunneridae</taxon>
        <taxon>Pentapetalae</taxon>
        <taxon>rosids</taxon>
        <taxon>malvids</taxon>
        <taxon>Sapindales</taxon>
        <taxon>Sapindaceae</taxon>
        <taxon>Hippocastanoideae</taxon>
        <taxon>Acereae</taxon>
        <taxon>Dipteronia</taxon>
    </lineage>
</organism>
<evidence type="ECO:0000313" key="3">
    <source>
        <dbReference type="Proteomes" id="UP001281410"/>
    </source>
</evidence>
<dbReference type="PANTHER" id="PTHR47074">
    <property type="entry name" value="BNAC02G40300D PROTEIN"/>
    <property type="match status" value="1"/>
</dbReference>
<feature type="domain" description="Reverse transcriptase zinc-binding" evidence="1">
    <location>
        <begin position="392"/>
        <end position="436"/>
    </location>
</feature>
<name>A0AAE0DWK6_9ROSI</name>
<keyword evidence="3" id="KW-1185">Reference proteome</keyword>